<keyword evidence="2" id="KW-0812">Transmembrane</keyword>
<dbReference type="Gene3D" id="3.30.300.30">
    <property type="match status" value="1"/>
</dbReference>
<evidence type="ECO:0000313" key="6">
    <source>
        <dbReference type="Proteomes" id="UP001153642"/>
    </source>
</evidence>
<dbReference type="SUPFAM" id="SSF56801">
    <property type="entry name" value="Acetyl-CoA synthetase-like"/>
    <property type="match status" value="1"/>
</dbReference>
<dbReference type="InterPro" id="IPR042099">
    <property type="entry name" value="ANL_N_sf"/>
</dbReference>
<dbReference type="Pfam" id="PF00501">
    <property type="entry name" value="AMP-binding"/>
    <property type="match status" value="1"/>
</dbReference>
<evidence type="ECO:0000313" key="5">
    <source>
        <dbReference type="EMBL" id="MDG3584758.1"/>
    </source>
</evidence>
<dbReference type="InterPro" id="IPR025110">
    <property type="entry name" value="AMP-bd_C"/>
</dbReference>
<dbReference type="Gene3D" id="3.40.50.12780">
    <property type="entry name" value="N-terminal domain of ligase-like"/>
    <property type="match status" value="1"/>
</dbReference>
<feature type="domain" description="AMP-dependent synthetase/ligase" evidence="3">
    <location>
        <begin position="38"/>
        <end position="402"/>
    </location>
</feature>
<dbReference type="PANTHER" id="PTHR22754:SF32">
    <property type="entry name" value="DISCO-INTERACTING PROTEIN 2"/>
    <property type="match status" value="1"/>
</dbReference>
<comment type="caution">
    <text evidence="5">The sequence shown here is derived from an EMBL/GenBank/DDBJ whole genome shotgun (WGS) entry which is preliminary data.</text>
</comment>
<dbReference type="RefSeq" id="WP_277898516.1">
    <property type="nucleotide sequence ID" value="NZ_JAPMUA010000001.1"/>
</dbReference>
<keyword evidence="6" id="KW-1185">Reference proteome</keyword>
<evidence type="ECO:0000256" key="2">
    <source>
        <dbReference type="SAM" id="Phobius"/>
    </source>
</evidence>
<keyword evidence="2" id="KW-0472">Membrane</keyword>
<evidence type="ECO:0000259" key="4">
    <source>
        <dbReference type="Pfam" id="PF23024"/>
    </source>
</evidence>
<feature type="domain" description="AMP-binding enzyme C-terminal" evidence="4">
    <location>
        <begin position="451"/>
        <end position="563"/>
    </location>
</feature>
<dbReference type="EMBL" id="JAPMUA010000001">
    <property type="protein sequence ID" value="MDG3584758.1"/>
    <property type="molecule type" value="Genomic_DNA"/>
</dbReference>
<feature type="transmembrane region" description="Helical" evidence="2">
    <location>
        <begin position="82"/>
        <end position="101"/>
    </location>
</feature>
<organism evidence="5 6">
    <name type="scientific">Galbibacter pacificus</name>
    <dbReference type="NCBI Taxonomy" id="2996052"/>
    <lineage>
        <taxon>Bacteria</taxon>
        <taxon>Pseudomonadati</taxon>
        <taxon>Bacteroidota</taxon>
        <taxon>Flavobacteriia</taxon>
        <taxon>Flavobacteriales</taxon>
        <taxon>Flavobacteriaceae</taxon>
        <taxon>Galbibacter</taxon>
    </lineage>
</organism>
<accession>A0ABT6FNC3</accession>
<evidence type="ECO:0000259" key="3">
    <source>
        <dbReference type="Pfam" id="PF00501"/>
    </source>
</evidence>
<sequence length="568" mass="64211">MAKTIIKYTNLASWLEESLLKIDSRRVLTFLERGEIEKENFLTGRQLHEFSIKYANAILENSNFKKDSGRPVILAMSPGLDFVISFFACLYSGVICVPVPVSKNRLTLKRYESIIKNCGAKEILCDHTGYHTSLYLLKDNFCQVDKLINIHQEDFFKKTCKNDLNGFGKKLSDPIYIQYTSGSSKDPKGVVLSNSSVIHNATLAGGLWDMNSKTTAGSWLPMYHDMGLGMMLFIILHTGHFVFMSPLAFVQKPVRWLKMISHYKISLSGAPPFAYNLCINKIFDRDLSRMDLSSWKRAYCGAETVPKTVLKAFKEKFSKYNLDPKSVFACYGMAEVKLYIAGQRCEKALETADSVDNYVAPIWLSEETKSQIKIVDPVKLNIKDEGNKGEVWVQTKSKGLGYIQQYKENRIDINDTVFNASISELSGLWLRTGDLGLVSENQLYILGRIKDSLKVNGMNVSPADLECYVGGLHPSLNEFGAAAFRSSNKIEGRAHLLIELHASNENSIDFLSLEDKIRKGVLTNFSIGLDDILILKRGTLERTSSGKIRRQKIREQYLKENYSQYMVN</sequence>
<dbReference type="InterPro" id="IPR000873">
    <property type="entry name" value="AMP-dep_synth/lig_dom"/>
</dbReference>
<dbReference type="Pfam" id="PF23024">
    <property type="entry name" value="AMP-dom_DIP2-like"/>
    <property type="match status" value="1"/>
</dbReference>
<dbReference type="Proteomes" id="UP001153642">
    <property type="component" value="Unassembled WGS sequence"/>
</dbReference>
<reference evidence="5" key="1">
    <citation type="submission" date="2022-11" db="EMBL/GenBank/DDBJ databases">
        <title>High-quality draft genome sequence of Galbibacter sp. strain CMA-7.</title>
        <authorList>
            <person name="Wei L."/>
            <person name="Dong C."/>
            <person name="Shao Z."/>
        </authorList>
    </citation>
    <scope>NUCLEOTIDE SEQUENCE</scope>
    <source>
        <strain evidence="5">CMA-7</strain>
    </source>
</reference>
<gene>
    <name evidence="5" type="ORF">OSR52_02675</name>
</gene>
<proteinExistence type="inferred from homology"/>
<keyword evidence="2" id="KW-1133">Transmembrane helix</keyword>
<comment type="similarity">
    <text evidence="1">Belongs to the ATP-dependent AMP-binding enzyme family.</text>
</comment>
<feature type="transmembrane region" description="Helical" evidence="2">
    <location>
        <begin position="228"/>
        <end position="250"/>
    </location>
</feature>
<protein>
    <submittedName>
        <fullName evidence="5">AMP-binding protein</fullName>
    </submittedName>
</protein>
<dbReference type="InterPro" id="IPR045851">
    <property type="entry name" value="AMP-bd_C_sf"/>
</dbReference>
<dbReference type="PANTHER" id="PTHR22754">
    <property type="entry name" value="DISCO-INTERACTING PROTEIN 2 DIP2 -RELATED"/>
    <property type="match status" value="1"/>
</dbReference>
<name>A0ABT6FNC3_9FLAO</name>
<evidence type="ECO:0000256" key="1">
    <source>
        <dbReference type="ARBA" id="ARBA00006432"/>
    </source>
</evidence>